<sequence length="91" mass="10213">MEIILIVTLLVLLFFKWIVFALLALPLKVVLLMKKEKDAAKVAGRKTDLSVLGDPISGYKLSLIQQIKAKAASYIIGYLRYMDFQTGRIPS</sequence>
<dbReference type="RefSeq" id="WP_051926252.1">
    <property type="nucleotide sequence ID" value="NZ_BAABYF010000001.1"/>
</dbReference>
<reference evidence="3" key="2">
    <citation type="submission" date="2023-10" db="EMBL/GenBank/DDBJ databases">
        <title>Genome of Potential pathogenic bacteria in Crohn's disease.</title>
        <authorList>
            <person name="Rodriguez-Palacios A."/>
        </authorList>
    </citation>
    <scope>NUCLEOTIDE SEQUENCE</scope>
    <source>
        <strain evidence="3">CavFT-hAR62</strain>
    </source>
</reference>
<keyword evidence="1" id="KW-0812">Transmembrane</keyword>
<keyword evidence="1" id="KW-0472">Membrane</keyword>
<evidence type="ECO:0000313" key="2">
    <source>
        <dbReference type="EMBL" id="GKH81673.1"/>
    </source>
</evidence>
<dbReference type="EMBL" id="BQOB01000001">
    <property type="protein sequence ID" value="GKH81673.1"/>
    <property type="molecule type" value="Genomic_DNA"/>
</dbReference>
<comment type="caution">
    <text evidence="2">The sequence shown here is derived from an EMBL/GenBank/DDBJ whole genome shotgun (WGS) entry which is preliminary data.</text>
</comment>
<proteinExistence type="predicted"/>
<evidence type="ECO:0000313" key="4">
    <source>
        <dbReference type="Proteomes" id="UP001055104"/>
    </source>
</evidence>
<feature type="transmembrane region" description="Helical" evidence="1">
    <location>
        <begin position="6"/>
        <end position="27"/>
    </location>
</feature>
<evidence type="ECO:0000256" key="1">
    <source>
        <dbReference type="SAM" id="Phobius"/>
    </source>
</evidence>
<dbReference type="EMBL" id="JAWDEV010000010">
    <property type="protein sequence ID" value="MDU0271119.1"/>
    <property type="molecule type" value="Genomic_DNA"/>
</dbReference>
<organism evidence="2 4">
    <name type="scientific">Phocaeicola dorei</name>
    <dbReference type="NCBI Taxonomy" id="357276"/>
    <lineage>
        <taxon>Bacteria</taxon>
        <taxon>Pseudomonadati</taxon>
        <taxon>Bacteroidota</taxon>
        <taxon>Bacteroidia</taxon>
        <taxon>Bacteroidales</taxon>
        <taxon>Bacteroidaceae</taxon>
        <taxon>Phocaeicola</taxon>
    </lineage>
</organism>
<gene>
    <name evidence="2" type="ORF">CE91St7_25570</name>
    <name evidence="3" type="ORF">RVH45_14755</name>
</gene>
<name>A0AA37NW11_9BACT</name>
<accession>A0AA37NW11</accession>
<dbReference type="Proteomes" id="UP001181086">
    <property type="component" value="Unassembled WGS sequence"/>
</dbReference>
<protein>
    <submittedName>
        <fullName evidence="2">Uncharacterized protein</fullName>
    </submittedName>
</protein>
<dbReference type="Proteomes" id="UP001055104">
    <property type="component" value="Unassembled WGS sequence"/>
</dbReference>
<reference evidence="2" key="1">
    <citation type="submission" date="2022-01" db="EMBL/GenBank/DDBJ databases">
        <title>Novel bile acid biosynthetic pathways are enriched in the microbiome of centenarians.</title>
        <authorList>
            <person name="Sato Y."/>
            <person name="Atarashi K."/>
            <person name="Plichta R.D."/>
            <person name="Arai Y."/>
            <person name="Sasajima S."/>
            <person name="Kearney M.S."/>
            <person name="Suda W."/>
            <person name="Takeshita K."/>
            <person name="Sasaki T."/>
            <person name="Okamoto S."/>
            <person name="Skelly N.A."/>
            <person name="Okamura Y."/>
            <person name="Vlamakis H."/>
            <person name="Li Y."/>
            <person name="Tanoue T."/>
            <person name="Takei H."/>
            <person name="Nittono H."/>
            <person name="Narushima S."/>
            <person name="Irie J."/>
            <person name="Itoh H."/>
            <person name="Moriya K."/>
            <person name="Sugiura Y."/>
            <person name="Suematsu M."/>
            <person name="Moritoki N."/>
            <person name="Shibata S."/>
            <person name="Littman R.D."/>
            <person name="Fischbach A.M."/>
            <person name="Uwamino Y."/>
            <person name="Inoue T."/>
            <person name="Honda A."/>
            <person name="Hattori M."/>
            <person name="Murai T."/>
            <person name="Xavier J.R."/>
            <person name="Hirose N."/>
            <person name="Honda K."/>
        </authorList>
    </citation>
    <scope>NUCLEOTIDE SEQUENCE</scope>
    <source>
        <strain evidence="2">CE91-St7</strain>
    </source>
</reference>
<keyword evidence="1" id="KW-1133">Transmembrane helix</keyword>
<dbReference type="AlphaFoldDB" id="A0AA37NW11"/>
<evidence type="ECO:0000313" key="3">
    <source>
        <dbReference type="EMBL" id="MDU0271119.1"/>
    </source>
</evidence>